<evidence type="ECO:0000313" key="7">
    <source>
        <dbReference type="Proteomes" id="UP001500618"/>
    </source>
</evidence>
<dbReference type="Pfam" id="PF00440">
    <property type="entry name" value="TetR_N"/>
    <property type="match status" value="1"/>
</dbReference>
<dbReference type="InterPro" id="IPR009057">
    <property type="entry name" value="Homeodomain-like_sf"/>
</dbReference>
<sequence length="190" mass="20618">MSTDVESGVRGRTRRAILSAAALALTRDRSATLAMVAEEAGVGRTTLHRYFADREELLVAVIEDSWQAVEKSVRDAATDQGPPLEAMTRLVAAMVDVGDRLLFLFGDPRASEGRERPKPDVDPVLALIKRGQAEGVFDRQIDAIWIRSVLWGLVYTGCAGANEAQLPRHGVAPTVTRILFHGIDTTPASN</sequence>
<evidence type="ECO:0000313" key="6">
    <source>
        <dbReference type="EMBL" id="GAA1663001.1"/>
    </source>
</evidence>
<proteinExistence type="predicted"/>
<keyword evidence="1" id="KW-0805">Transcription regulation</keyword>
<evidence type="ECO:0000256" key="3">
    <source>
        <dbReference type="ARBA" id="ARBA00023163"/>
    </source>
</evidence>
<name>A0ABP4RYH2_9ACTN</name>
<dbReference type="PROSITE" id="PS50977">
    <property type="entry name" value="HTH_TETR_2"/>
    <property type="match status" value="1"/>
</dbReference>
<keyword evidence="7" id="KW-1185">Reference proteome</keyword>
<dbReference type="Proteomes" id="UP001500618">
    <property type="component" value="Unassembled WGS sequence"/>
</dbReference>
<dbReference type="EMBL" id="BAAANY010000003">
    <property type="protein sequence ID" value="GAA1663001.1"/>
    <property type="molecule type" value="Genomic_DNA"/>
</dbReference>
<comment type="caution">
    <text evidence="6">The sequence shown here is derived from an EMBL/GenBank/DDBJ whole genome shotgun (WGS) entry which is preliminary data.</text>
</comment>
<dbReference type="SUPFAM" id="SSF46689">
    <property type="entry name" value="Homeodomain-like"/>
    <property type="match status" value="1"/>
</dbReference>
<dbReference type="Gene3D" id="1.10.357.10">
    <property type="entry name" value="Tetracycline Repressor, domain 2"/>
    <property type="match status" value="1"/>
</dbReference>
<dbReference type="InterPro" id="IPR036271">
    <property type="entry name" value="Tet_transcr_reg_TetR-rel_C_sf"/>
</dbReference>
<keyword evidence="2 4" id="KW-0238">DNA-binding</keyword>
<reference evidence="7" key="1">
    <citation type="journal article" date="2019" name="Int. J. Syst. Evol. Microbiol.">
        <title>The Global Catalogue of Microorganisms (GCM) 10K type strain sequencing project: providing services to taxonomists for standard genome sequencing and annotation.</title>
        <authorList>
            <consortium name="The Broad Institute Genomics Platform"/>
            <consortium name="The Broad Institute Genome Sequencing Center for Infectious Disease"/>
            <person name="Wu L."/>
            <person name="Ma J."/>
        </authorList>
    </citation>
    <scope>NUCLEOTIDE SEQUENCE [LARGE SCALE GENOMIC DNA]</scope>
    <source>
        <strain evidence="7">JCM 14718</strain>
    </source>
</reference>
<dbReference type="InterPro" id="IPR050109">
    <property type="entry name" value="HTH-type_TetR-like_transc_reg"/>
</dbReference>
<accession>A0ABP4RYH2</accession>
<dbReference type="PANTHER" id="PTHR30055">
    <property type="entry name" value="HTH-TYPE TRANSCRIPTIONAL REGULATOR RUTR"/>
    <property type="match status" value="1"/>
</dbReference>
<evidence type="ECO:0000259" key="5">
    <source>
        <dbReference type="PROSITE" id="PS50977"/>
    </source>
</evidence>
<organism evidence="6 7">
    <name type="scientific">Fodinicola feengrottensis</name>
    <dbReference type="NCBI Taxonomy" id="435914"/>
    <lineage>
        <taxon>Bacteria</taxon>
        <taxon>Bacillati</taxon>
        <taxon>Actinomycetota</taxon>
        <taxon>Actinomycetes</taxon>
        <taxon>Mycobacteriales</taxon>
        <taxon>Fodinicola</taxon>
    </lineage>
</organism>
<dbReference type="PANTHER" id="PTHR30055:SF234">
    <property type="entry name" value="HTH-TYPE TRANSCRIPTIONAL REGULATOR BETI"/>
    <property type="match status" value="1"/>
</dbReference>
<feature type="domain" description="HTH tetR-type" evidence="5">
    <location>
        <begin position="11"/>
        <end position="69"/>
    </location>
</feature>
<dbReference type="SUPFAM" id="SSF48498">
    <property type="entry name" value="Tetracyclin repressor-like, C-terminal domain"/>
    <property type="match status" value="1"/>
</dbReference>
<evidence type="ECO:0000256" key="2">
    <source>
        <dbReference type="ARBA" id="ARBA00023125"/>
    </source>
</evidence>
<evidence type="ECO:0000256" key="4">
    <source>
        <dbReference type="PROSITE-ProRule" id="PRU00335"/>
    </source>
</evidence>
<dbReference type="RefSeq" id="WP_344307647.1">
    <property type="nucleotide sequence ID" value="NZ_BAAANY010000003.1"/>
</dbReference>
<gene>
    <name evidence="6" type="ORF">GCM10009765_10610</name>
</gene>
<dbReference type="InterPro" id="IPR001647">
    <property type="entry name" value="HTH_TetR"/>
</dbReference>
<evidence type="ECO:0000256" key="1">
    <source>
        <dbReference type="ARBA" id="ARBA00023015"/>
    </source>
</evidence>
<protein>
    <recommendedName>
        <fullName evidence="5">HTH tetR-type domain-containing protein</fullName>
    </recommendedName>
</protein>
<feature type="DNA-binding region" description="H-T-H motif" evidence="4">
    <location>
        <begin position="32"/>
        <end position="51"/>
    </location>
</feature>
<keyword evidence="3" id="KW-0804">Transcription</keyword>